<evidence type="ECO:0000256" key="1">
    <source>
        <dbReference type="ARBA" id="ARBA00004173"/>
    </source>
</evidence>
<dbReference type="SUPFAM" id="SSF160909">
    <property type="entry name" value="ATP12-like"/>
    <property type="match status" value="1"/>
</dbReference>
<gene>
    <name evidence="7" type="ORF">CTI12_AA060700</name>
</gene>
<dbReference type="Gene3D" id="1.10.3580.10">
    <property type="entry name" value="ATP12 ATPase"/>
    <property type="match status" value="1"/>
</dbReference>
<dbReference type="Gene3D" id="3.30.2180.10">
    <property type="entry name" value="ATP12-like"/>
    <property type="match status" value="1"/>
</dbReference>
<keyword evidence="5" id="KW-0143">Chaperone</keyword>
<comment type="caution">
    <text evidence="7">The sequence shown here is derived from an EMBL/GenBank/DDBJ whole genome shotgun (WGS) entry which is preliminary data.</text>
</comment>
<dbReference type="PANTHER" id="PTHR21013:SF10">
    <property type="entry name" value="ATP SYNTHASE MITOCHONDRIAL F1 COMPLEX ASSEMBLY FACTOR 2"/>
    <property type="match status" value="1"/>
</dbReference>
<dbReference type="AlphaFoldDB" id="A0A2U1Q8L2"/>
<evidence type="ECO:0000313" key="7">
    <source>
        <dbReference type="EMBL" id="PWA94351.1"/>
    </source>
</evidence>
<sequence>MATSSILKKTLTKSLNPCNKTPILIRSLSTATAAATHQQPQPDTDNNNNTFTFSDQTNKNDEIFIKGRKPAPATSVTMPMSFMTGSIVGKRFYKQVTTRECDDGVGWSVMLDYRTLKTPSKRPLKCSSLFLAKAIAAEWDYQLADGIRPFTMPLMKLACTALERVPLIRSKIIDSLMQRFNQDLVFCRAPDDDVLTSGVHELQVKKIDPLLKWVESEFGIKPVVYSSFFGGKQEDGLVKAVENLLKKTDDNELAAIDALASASHSLIISIAIFRGRLQIDEAIELIRLEEDMQVEKWGLVEGGHDLDVADLKVQISSAAVFLGLTRRFPSAISMFLRFGLNELDRDQGLNMEWASRLSGSRPAILKSFAQTGYLSNMNSENNQNMPGMFFGENVNANHRHHYLLNKISAMTKTRKFKRPFFVLHVSNAISRIQK</sequence>
<accession>A0A2U1Q8L2</accession>
<dbReference type="OrthoDB" id="5673at2759"/>
<evidence type="ECO:0000256" key="6">
    <source>
        <dbReference type="SAM" id="MobiDB-lite"/>
    </source>
</evidence>
<organism evidence="7 8">
    <name type="scientific">Artemisia annua</name>
    <name type="common">Sweet wormwood</name>
    <dbReference type="NCBI Taxonomy" id="35608"/>
    <lineage>
        <taxon>Eukaryota</taxon>
        <taxon>Viridiplantae</taxon>
        <taxon>Streptophyta</taxon>
        <taxon>Embryophyta</taxon>
        <taxon>Tracheophyta</taxon>
        <taxon>Spermatophyta</taxon>
        <taxon>Magnoliopsida</taxon>
        <taxon>eudicotyledons</taxon>
        <taxon>Gunneridae</taxon>
        <taxon>Pentapetalae</taxon>
        <taxon>asterids</taxon>
        <taxon>campanulids</taxon>
        <taxon>Asterales</taxon>
        <taxon>Asteraceae</taxon>
        <taxon>Asteroideae</taxon>
        <taxon>Anthemideae</taxon>
        <taxon>Artemisiinae</taxon>
        <taxon>Artemisia</taxon>
    </lineage>
</organism>
<name>A0A2U1Q8L2_ARTAN</name>
<dbReference type="Pfam" id="PF07542">
    <property type="entry name" value="ATP12"/>
    <property type="match status" value="1"/>
</dbReference>
<evidence type="ECO:0000256" key="5">
    <source>
        <dbReference type="ARBA" id="ARBA00023186"/>
    </source>
</evidence>
<evidence type="ECO:0000313" key="8">
    <source>
        <dbReference type="Proteomes" id="UP000245207"/>
    </source>
</evidence>
<feature type="region of interest" description="Disordered" evidence="6">
    <location>
        <begin position="31"/>
        <end position="53"/>
    </location>
</feature>
<dbReference type="GO" id="GO:0005739">
    <property type="term" value="C:mitochondrion"/>
    <property type="evidence" value="ECO:0007669"/>
    <property type="project" value="UniProtKB-SubCell"/>
</dbReference>
<dbReference type="STRING" id="35608.A0A2U1Q8L2"/>
<evidence type="ECO:0000256" key="3">
    <source>
        <dbReference type="ARBA" id="ARBA00022946"/>
    </source>
</evidence>
<comment type="similarity">
    <text evidence="2">Belongs to the ATP12 family.</text>
</comment>
<evidence type="ECO:0000256" key="4">
    <source>
        <dbReference type="ARBA" id="ARBA00023128"/>
    </source>
</evidence>
<proteinExistence type="inferred from homology"/>
<keyword evidence="4" id="KW-0496">Mitochondrion</keyword>
<dbReference type="InterPro" id="IPR042272">
    <property type="entry name" value="ATP12_ATP_synth-F1-assembly_N"/>
</dbReference>
<dbReference type="InterPro" id="IPR011419">
    <property type="entry name" value="ATP12_ATP_synth-F1-assembly"/>
</dbReference>
<reference evidence="7 8" key="1">
    <citation type="journal article" date="2018" name="Mol. Plant">
        <title>The genome of Artemisia annua provides insight into the evolution of Asteraceae family and artemisinin biosynthesis.</title>
        <authorList>
            <person name="Shen Q."/>
            <person name="Zhang L."/>
            <person name="Liao Z."/>
            <person name="Wang S."/>
            <person name="Yan T."/>
            <person name="Shi P."/>
            <person name="Liu M."/>
            <person name="Fu X."/>
            <person name="Pan Q."/>
            <person name="Wang Y."/>
            <person name="Lv Z."/>
            <person name="Lu X."/>
            <person name="Zhang F."/>
            <person name="Jiang W."/>
            <person name="Ma Y."/>
            <person name="Chen M."/>
            <person name="Hao X."/>
            <person name="Li L."/>
            <person name="Tang Y."/>
            <person name="Lv G."/>
            <person name="Zhou Y."/>
            <person name="Sun X."/>
            <person name="Brodelius P.E."/>
            <person name="Rose J.K.C."/>
            <person name="Tang K."/>
        </authorList>
    </citation>
    <scope>NUCLEOTIDE SEQUENCE [LARGE SCALE GENOMIC DNA]</scope>
    <source>
        <strain evidence="8">cv. Huhao1</strain>
        <tissue evidence="7">Leaf</tissue>
    </source>
</reference>
<protein>
    <submittedName>
        <fullName evidence="7">ATP12 protein-related protein</fullName>
    </submittedName>
</protein>
<keyword evidence="8" id="KW-1185">Reference proteome</keyword>
<keyword evidence="3" id="KW-0809">Transit peptide</keyword>
<evidence type="ECO:0000256" key="2">
    <source>
        <dbReference type="ARBA" id="ARBA00008231"/>
    </source>
</evidence>
<dbReference type="GO" id="GO:0033615">
    <property type="term" value="P:mitochondrial proton-transporting ATP synthase complex assembly"/>
    <property type="evidence" value="ECO:0007669"/>
    <property type="project" value="TreeGrafter"/>
</dbReference>
<dbReference type="Proteomes" id="UP000245207">
    <property type="component" value="Unassembled WGS sequence"/>
</dbReference>
<dbReference type="InterPro" id="IPR023335">
    <property type="entry name" value="ATP12_ortho_dom_sf"/>
</dbReference>
<dbReference type="PANTHER" id="PTHR21013">
    <property type="entry name" value="ATP SYNTHASE MITOCHONDRIAL F1 COMPLEX ASSEMBLY FACTOR 2/ATP12 PROTEIN, MITOCHONDRIAL PRECURSOR"/>
    <property type="match status" value="1"/>
</dbReference>
<dbReference type="EMBL" id="PKPP01000320">
    <property type="protein sequence ID" value="PWA94351.1"/>
    <property type="molecule type" value="Genomic_DNA"/>
</dbReference>
<comment type="subcellular location">
    <subcellularLocation>
        <location evidence="1">Mitochondrion</location>
    </subcellularLocation>
</comment>